<organism evidence="2 3">
    <name type="scientific">Aromia moschata</name>
    <dbReference type="NCBI Taxonomy" id="1265417"/>
    <lineage>
        <taxon>Eukaryota</taxon>
        <taxon>Metazoa</taxon>
        <taxon>Ecdysozoa</taxon>
        <taxon>Arthropoda</taxon>
        <taxon>Hexapoda</taxon>
        <taxon>Insecta</taxon>
        <taxon>Pterygota</taxon>
        <taxon>Neoptera</taxon>
        <taxon>Endopterygota</taxon>
        <taxon>Coleoptera</taxon>
        <taxon>Polyphaga</taxon>
        <taxon>Cucujiformia</taxon>
        <taxon>Chrysomeloidea</taxon>
        <taxon>Cerambycidae</taxon>
        <taxon>Cerambycinae</taxon>
        <taxon>Callichromatini</taxon>
        <taxon>Aromia</taxon>
    </lineage>
</organism>
<dbReference type="GO" id="GO:0000727">
    <property type="term" value="P:double-strand break repair via break-induced replication"/>
    <property type="evidence" value="ECO:0007669"/>
    <property type="project" value="TreeGrafter"/>
</dbReference>
<name>A0AAV8ZDE7_9CUCU</name>
<dbReference type="GO" id="GO:0006261">
    <property type="term" value="P:DNA-templated DNA replication"/>
    <property type="evidence" value="ECO:0007669"/>
    <property type="project" value="InterPro"/>
</dbReference>
<dbReference type="FunFam" id="3.40.5.60:FF:000001">
    <property type="entry name" value="DNA replication complex GINS protein SLD5"/>
    <property type="match status" value="1"/>
</dbReference>
<sequence>MDLDDIELNLSETEHSDEDVQLTPAEVIELMEEAWMNEKFAPEILPHKSELVDCLLGLEQHFEKVTDFYPGLPKEDWNNQLVVPNVHSFVFLKSKEEVEGIIIDDGNDEDGDLVDLNRGSQMIISYDSVSNLVKKGDVHLI</sequence>
<reference evidence="2" key="1">
    <citation type="journal article" date="2023" name="Insect Mol. Biol.">
        <title>Genome sequencing provides insights into the evolution of gene families encoding plant cell wall-degrading enzymes in longhorned beetles.</title>
        <authorList>
            <person name="Shin N.R."/>
            <person name="Okamura Y."/>
            <person name="Kirsch R."/>
            <person name="Pauchet Y."/>
        </authorList>
    </citation>
    <scope>NUCLEOTIDE SEQUENCE</scope>
    <source>
        <tissue evidence="2">Midgut</tissue>
    </source>
</reference>
<dbReference type="PANTHER" id="PTHR21206">
    <property type="entry name" value="SLD5 PROTEIN"/>
    <property type="match status" value="1"/>
</dbReference>
<dbReference type="Pfam" id="PF16922">
    <property type="entry name" value="SLD5_C"/>
    <property type="match status" value="1"/>
</dbReference>
<comment type="caution">
    <text evidence="2">The sequence shown here is derived from an EMBL/GenBank/DDBJ whole genome shotgun (WGS) entry which is preliminary data.</text>
</comment>
<dbReference type="InterPro" id="IPR036224">
    <property type="entry name" value="GINS_bundle-like_dom_sf"/>
</dbReference>
<protein>
    <recommendedName>
        <fullName evidence="1">DNA replication complex GINS protein SLD5 C-terminal domain-containing protein</fullName>
    </recommendedName>
</protein>
<keyword evidence="3" id="KW-1185">Reference proteome</keyword>
<dbReference type="InterPro" id="IPR031633">
    <property type="entry name" value="SLD5_C"/>
</dbReference>
<gene>
    <name evidence="2" type="ORF">NQ318_008873</name>
</gene>
<dbReference type="Gene3D" id="1.20.58.1030">
    <property type="match status" value="1"/>
</dbReference>
<dbReference type="CDD" id="cd21692">
    <property type="entry name" value="GINS_B_Sld5"/>
    <property type="match status" value="1"/>
</dbReference>
<dbReference type="PIRSF" id="PIRSF007764">
    <property type="entry name" value="Sld5"/>
    <property type="match status" value="1"/>
</dbReference>
<evidence type="ECO:0000313" key="3">
    <source>
        <dbReference type="Proteomes" id="UP001162162"/>
    </source>
</evidence>
<dbReference type="AlphaFoldDB" id="A0AAV8ZDE7"/>
<accession>A0AAV8ZDE7</accession>
<dbReference type="Proteomes" id="UP001162162">
    <property type="component" value="Unassembled WGS sequence"/>
</dbReference>
<dbReference type="InterPro" id="IPR008591">
    <property type="entry name" value="GINS_Sld5"/>
</dbReference>
<dbReference type="SUPFAM" id="SSF158573">
    <property type="entry name" value="GINS helical bundle-like"/>
    <property type="match status" value="1"/>
</dbReference>
<dbReference type="PANTHER" id="PTHR21206:SF0">
    <property type="entry name" value="DNA REPLICATION COMPLEX GINS PROTEIN SLD5"/>
    <property type="match status" value="1"/>
</dbReference>
<proteinExistence type="predicted"/>
<dbReference type="GO" id="GO:0000811">
    <property type="term" value="C:GINS complex"/>
    <property type="evidence" value="ECO:0007669"/>
    <property type="project" value="TreeGrafter"/>
</dbReference>
<dbReference type="EMBL" id="JAPWTK010000006">
    <property type="protein sequence ID" value="KAJ8961190.1"/>
    <property type="molecule type" value="Genomic_DNA"/>
</dbReference>
<evidence type="ECO:0000313" key="2">
    <source>
        <dbReference type="EMBL" id="KAJ8961190.1"/>
    </source>
</evidence>
<evidence type="ECO:0000259" key="1">
    <source>
        <dbReference type="Pfam" id="PF16922"/>
    </source>
</evidence>
<dbReference type="SUPFAM" id="SSF160059">
    <property type="entry name" value="PriA/YqbF domain"/>
    <property type="match status" value="1"/>
</dbReference>
<feature type="domain" description="DNA replication complex GINS protein SLD5 C-terminal" evidence="1">
    <location>
        <begin position="84"/>
        <end position="141"/>
    </location>
</feature>
<dbReference type="Gene3D" id="3.40.5.60">
    <property type="match status" value="1"/>
</dbReference>